<keyword evidence="5" id="KW-1185">Reference proteome</keyword>
<dbReference type="EMBL" id="KV454214">
    <property type="protein sequence ID" value="ODQ57289.1"/>
    <property type="molecule type" value="Genomic_DNA"/>
</dbReference>
<dbReference type="SFLD" id="SFLDG00358">
    <property type="entry name" value="Main_(cytGST)"/>
    <property type="match status" value="1"/>
</dbReference>
<dbReference type="PANTHER" id="PTHR44051:SF8">
    <property type="entry name" value="GLUTATHIONE S-TRANSFERASE GSTA"/>
    <property type="match status" value="1"/>
</dbReference>
<evidence type="ECO:0000313" key="4">
    <source>
        <dbReference type="EMBL" id="ODQ57289.1"/>
    </source>
</evidence>
<dbReference type="Gene3D" id="3.40.30.10">
    <property type="entry name" value="Glutaredoxin"/>
    <property type="match status" value="1"/>
</dbReference>
<dbReference type="PANTHER" id="PTHR44051">
    <property type="entry name" value="GLUTATHIONE S-TRANSFERASE-RELATED"/>
    <property type="match status" value="1"/>
</dbReference>
<dbReference type="PROSITE" id="PS50405">
    <property type="entry name" value="GST_CTER"/>
    <property type="match status" value="1"/>
</dbReference>
<organism evidence="4 5">
    <name type="scientific">Wickerhamomyces anomalus (strain ATCC 58044 / CBS 1984 / NCYC 433 / NRRL Y-366-8)</name>
    <name type="common">Yeast</name>
    <name type="synonym">Hansenula anomala</name>
    <dbReference type="NCBI Taxonomy" id="683960"/>
    <lineage>
        <taxon>Eukaryota</taxon>
        <taxon>Fungi</taxon>
        <taxon>Dikarya</taxon>
        <taxon>Ascomycota</taxon>
        <taxon>Saccharomycotina</taxon>
        <taxon>Saccharomycetes</taxon>
        <taxon>Phaffomycetales</taxon>
        <taxon>Wickerhamomycetaceae</taxon>
        <taxon>Wickerhamomyces</taxon>
    </lineage>
</organism>
<dbReference type="InterPro" id="IPR036282">
    <property type="entry name" value="Glutathione-S-Trfase_C_sf"/>
</dbReference>
<evidence type="ECO:0000259" key="2">
    <source>
        <dbReference type="PROSITE" id="PS50404"/>
    </source>
</evidence>
<evidence type="ECO:0000256" key="1">
    <source>
        <dbReference type="ARBA" id="ARBA00007409"/>
    </source>
</evidence>
<dbReference type="OrthoDB" id="422574at2759"/>
<dbReference type="InterPro" id="IPR004046">
    <property type="entry name" value="GST_C"/>
</dbReference>
<dbReference type="Pfam" id="PF13409">
    <property type="entry name" value="GST_N_2"/>
    <property type="match status" value="1"/>
</dbReference>
<dbReference type="Gene3D" id="1.20.1050.10">
    <property type="match status" value="1"/>
</dbReference>
<dbReference type="InterPro" id="IPR010987">
    <property type="entry name" value="Glutathione-S-Trfase_C-like"/>
</dbReference>
<dbReference type="SFLD" id="SFLDG01151">
    <property type="entry name" value="Main.2:_Nu-like"/>
    <property type="match status" value="1"/>
</dbReference>
<dbReference type="InterPro" id="IPR004045">
    <property type="entry name" value="Glutathione_S-Trfase_N"/>
</dbReference>
<dbReference type="InterPro" id="IPR036249">
    <property type="entry name" value="Thioredoxin-like_sf"/>
</dbReference>
<evidence type="ECO:0000313" key="5">
    <source>
        <dbReference type="Proteomes" id="UP000094112"/>
    </source>
</evidence>
<feature type="domain" description="GST C-terminal" evidence="3">
    <location>
        <begin position="109"/>
        <end position="226"/>
    </location>
</feature>
<evidence type="ECO:0000259" key="3">
    <source>
        <dbReference type="PROSITE" id="PS50405"/>
    </source>
</evidence>
<dbReference type="SUPFAM" id="SSF52833">
    <property type="entry name" value="Thioredoxin-like"/>
    <property type="match status" value="1"/>
</dbReference>
<evidence type="ECO:0008006" key="6">
    <source>
        <dbReference type="Google" id="ProtNLM"/>
    </source>
</evidence>
<dbReference type="STRING" id="683960.A0A1E3NVQ1"/>
<reference evidence="4 5" key="1">
    <citation type="journal article" date="2016" name="Proc. Natl. Acad. Sci. U.S.A.">
        <title>Comparative genomics of biotechnologically important yeasts.</title>
        <authorList>
            <person name="Riley R."/>
            <person name="Haridas S."/>
            <person name="Wolfe K.H."/>
            <person name="Lopes M.R."/>
            <person name="Hittinger C.T."/>
            <person name="Goeker M."/>
            <person name="Salamov A.A."/>
            <person name="Wisecaver J.H."/>
            <person name="Long T.M."/>
            <person name="Calvey C.H."/>
            <person name="Aerts A.L."/>
            <person name="Barry K.W."/>
            <person name="Choi C."/>
            <person name="Clum A."/>
            <person name="Coughlan A.Y."/>
            <person name="Deshpande S."/>
            <person name="Douglass A.P."/>
            <person name="Hanson S.J."/>
            <person name="Klenk H.-P."/>
            <person name="LaButti K.M."/>
            <person name="Lapidus A."/>
            <person name="Lindquist E.A."/>
            <person name="Lipzen A.M."/>
            <person name="Meier-Kolthoff J.P."/>
            <person name="Ohm R.A."/>
            <person name="Otillar R.P."/>
            <person name="Pangilinan J.L."/>
            <person name="Peng Y."/>
            <person name="Rokas A."/>
            <person name="Rosa C.A."/>
            <person name="Scheuner C."/>
            <person name="Sibirny A.A."/>
            <person name="Slot J.C."/>
            <person name="Stielow J.B."/>
            <person name="Sun H."/>
            <person name="Kurtzman C.P."/>
            <person name="Blackwell M."/>
            <person name="Grigoriev I.V."/>
            <person name="Jeffries T.W."/>
        </authorList>
    </citation>
    <scope>NUCLEOTIDE SEQUENCE [LARGE SCALE GENOMIC DNA]</scope>
    <source>
        <strain evidence="5">ATCC 58044 / CBS 1984 / NCYC 433 / NRRL Y-366-8</strain>
    </source>
</reference>
<accession>A0A1E3NVQ1</accession>
<dbReference type="CDD" id="cd03048">
    <property type="entry name" value="GST_N_Ure2p_like"/>
    <property type="match status" value="1"/>
</dbReference>
<feature type="domain" description="GST N-terminal" evidence="2">
    <location>
        <begin position="16"/>
        <end position="102"/>
    </location>
</feature>
<dbReference type="PROSITE" id="PS50404">
    <property type="entry name" value="GST_NTER"/>
    <property type="match status" value="1"/>
</dbReference>
<dbReference type="Proteomes" id="UP000094112">
    <property type="component" value="Unassembled WGS sequence"/>
</dbReference>
<dbReference type="RefSeq" id="XP_019036496.1">
    <property type="nucleotide sequence ID" value="XM_019186003.1"/>
</dbReference>
<dbReference type="SFLD" id="SFLDS00019">
    <property type="entry name" value="Glutathione_Transferase_(cytos"/>
    <property type="match status" value="1"/>
</dbReference>
<sequence length="226" mass="26283">MVKVDEEDPKVGPIEAPYTKLYSVGTSNGQKITIFLELLKKEYIYRKIDLSTDEQKEPWFIKLNPNGRIPVLSDVDSEGKRITLHETGVILQYLADKYDKERKYSYDHDDPLWWEQLQWLTFQIASHSPMQGQAHHFVSFAKVVNDYGIKRYSDEAKRIYGVYEIRLKENNGWLVGDHLNIADISAYPWVSRSRMFKTDLSEWPHLAEWVSKISSIPGVSKGQSVE</sequence>
<protein>
    <recommendedName>
        <fullName evidence="6">Glutathione S-transferase</fullName>
    </recommendedName>
</protein>
<name>A0A1E3NVQ1_WICAA</name>
<dbReference type="Pfam" id="PF00043">
    <property type="entry name" value="GST_C"/>
    <property type="match status" value="1"/>
</dbReference>
<gene>
    <name evidence="4" type="ORF">WICANDRAFT_86165</name>
</gene>
<dbReference type="SUPFAM" id="SSF47616">
    <property type="entry name" value="GST C-terminal domain-like"/>
    <property type="match status" value="1"/>
</dbReference>
<dbReference type="InterPro" id="IPR040079">
    <property type="entry name" value="Glutathione_S-Trfase"/>
</dbReference>
<dbReference type="GeneID" id="30203249"/>
<proteinExistence type="inferred from homology"/>
<comment type="similarity">
    <text evidence="1">Belongs to the GST superfamily.</text>
</comment>
<dbReference type="AlphaFoldDB" id="A0A1E3NVQ1"/>